<evidence type="ECO:0000313" key="2">
    <source>
        <dbReference type="Proteomes" id="UP001165136"/>
    </source>
</evidence>
<comment type="caution">
    <text evidence="1">The sequence shown here is derived from an EMBL/GenBank/DDBJ whole genome shotgun (WGS) entry which is preliminary data.</text>
</comment>
<gene>
    <name evidence="1" type="ORF">Atai01_43810</name>
</gene>
<sequence>MNDHELNALQHVAADEVLFHPGTWGGPAGYRWRGPDGTEAGLVPQPETDVLERLANLGLVTPERRLGPLERPVHLTKAGAAALAPLSAAA</sequence>
<proteinExistence type="predicted"/>
<dbReference type="Proteomes" id="UP001165136">
    <property type="component" value="Unassembled WGS sequence"/>
</dbReference>
<organism evidence="1 2">
    <name type="scientific">Amycolatopsis taiwanensis</name>
    <dbReference type="NCBI Taxonomy" id="342230"/>
    <lineage>
        <taxon>Bacteria</taxon>
        <taxon>Bacillati</taxon>
        <taxon>Actinomycetota</taxon>
        <taxon>Actinomycetes</taxon>
        <taxon>Pseudonocardiales</taxon>
        <taxon>Pseudonocardiaceae</taxon>
        <taxon>Amycolatopsis</taxon>
    </lineage>
</organism>
<reference evidence="1" key="1">
    <citation type="submission" date="2023-03" db="EMBL/GenBank/DDBJ databases">
        <title>Amycolatopsis taiwanensis NBRC 103393.</title>
        <authorList>
            <person name="Ichikawa N."/>
            <person name="Sato H."/>
            <person name="Tonouchi N."/>
        </authorList>
    </citation>
    <scope>NUCLEOTIDE SEQUENCE</scope>
    <source>
        <strain evidence="1">NBRC 103393</strain>
    </source>
</reference>
<protein>
    <submittedName>
        <fullName evidence="1">Uncharacterized protein</fullName>
    </submittedName>
</protein>
<dbReference type="AlphaFoldDB" id="A0A9W6VHU5"/>
<evidence type="ECO:0000313" key="1">
    <source>
        <dbReference type="EMBL" id="GLY67762.1"/>
    </source>
</evidence>
<keyword evidence="2" id="KW-1185">Reference proteome</keyword>
<name>A0A9W6VHU5_9PSEU</name>
<accession>A0A9W6VHU5</accession>
<dbReference type="RefSeq" id="WP_027941805.1">
    <property type="nucleotide sequence ID" value="NZ_BSTI01000009.1"/>
</dbReference>
<dbReference type="EMBL" id="BSTI01000009">
    <property type="protein sequence ID" value="GLY67762.1"/>
    <property type="molecule type" value="Genomic_DNA"/>
</dbReference>